<dbReference type="EMBL" id="CM042049">
    <property type="protein sequence ID" value="KAI3746217.1"/>
    <property type="molecule type" value="Genomic_DNA"/>
</dbReference>
<reference evidence="1 2" key="2">
    <citation type="journal article" date="2022" name="Mol. Ecol. Resour.">
        <title>The genomes of chicory, endive, great burdock and yacon provide insights into Asteraceae paleo-polyploidization history and plant inulin production.</title>
        <authorList>
            <person name="Fan W."/>
            <person name="Wang S."/>
            <person name="Wang H."/>
            <person name="Wang A."/>
            <person name="Jiang F."/>
            <person name="Liu H."/>
            <person name="Zhao H."/>
            <person name="Xu D."/>
            <person name="Zhang Y."/>
        </authorList>
    </citation>
    <scope>NUCLEOTIDE SEQUENCE [LARGE SCALE GENOMIC DNA]</scope>
    <source>
        <strain evidence="2">cv. Niubang</strain>
    </source>
</reference>
<keyword evidence="2" id="KW-1185">Reference proteome</keyword>
<comment type="caution">
    <text evidence="1">The sequence shown here is derived from an EMBL/GenBank/DDBJ whole genome shotgun (WGS) entry which is preliminary data.</text>
</comment>
<evidence type="ECO:0000313" key="2">
    <source>
        <dbReference type="Proteomes" id="UP001055879"/>
    </source>
</evidence>
<reference evidence="2" key="1">
    <citation type="journal article" date="2022" name="Mol. Ecol. Resour.">
        <title>The genomes of chicory, endive, great burdock and yacon provide insights into Asteraceae palaeo-polyploidization history and plant inulin production.</title>
        <authorList>
            <person name="Fan W."/>
            <person name="Wang S."/>
            <person name="Wang H."/>
            <person name="Wang A."/>
            <person name="Jiang F."/>
            <person name="Liu H."/>
            <person name="Zhao H."/>
            <person name="Xu D."/>
            <person name="Zhang Y."/>
        </authorList>
    </citation>
    <scope>NUCLEOTIDE SEQUENCE [LARGE SCALE GENOMIC DNA]</scope>
    <source>
        <strain evidence="2">cv. Niubang</strain>
    </source>
</reference>
<protein>
    <submittedName>
        <fullName evidence="1">Uncharacterized protein</fullName>
    </submittedName>
</protein>
<dbReference type="Proteomes" id="UP001055879">
    <property type="component" value="Linkage Group LG03"/>
</dbReference>
<gene>
    <name evidence="1" type="ORF">L6452_08641</name>
</gene>
<proteinExistence type="predicted"/>
<evidence type="ECO:0000313" key="1">
    <source>
        <dbReference type="EMBL" id="KAI3746217.1"/>
    </source>
</evidence>
<accession>A0ACB9DIV8</accession>
<organism evidence="1 2">
    <name type="scientific">Arctium lappa</name>
    <name type="common">Greater burdock</name>
    <name type="synonym">Lappa major</name>
    <dbReference type="NCBI Taxonomy" id="4217"/>
    <lineage>
        <taxon>Eukaryota</taxon>
        <taxon>Viridiplantae</taxon>
        <taxon>Streptophyta</taxon>
        <taxon>Embryophyta</taxon>
        <taxon>Tracheophyta</taxon>
        <taxon>Spermatophyta</taxon>
        <taxon>Magnoliopsida</taxon>
        <taxon>eudicotyledons</taxon>
        <taxon>Gunneridae</taxon>
        <taxon>Pentapetalae</taxon>
        <taxon>asterids</taxon>
        <taxon>campanulids</taxon>
        <taxon>Asterales</taxon>
        <taxon>Asteraceae</taxon>
        <taxon>Carduoideae</taxon>
        <taxon>Cardueae</taxon>
        <taxon>Arctiinae</taxon>
        <taxon>Arctium</taxon>
    </lineage>
</organism>
<name>A0ACB9DIV8_ARCLA</name>
<sequence>MMALKGMGGVPMFRFIAYSSWFAFNVDFNPKPEGLNSFRKNRFLGKLTRLRVARNPVCKFRFGMDAQHMGSVTENRIQDKRIEDKRKIGEAMIIYKGINGYE</sequence>